<reference evidence="2" key="1">
    <citation type="submission" date="2013-03" db="EMBL/GenBank/DDBJ databases">
        <authorList>
            <person name="Aslett M."/>
        </authorList>
    </citation>
    <scope>NUCLEOTIDE SEQUENCE [LARGE SCALE GENOMIC DNA]</scope>
    <source>
        <strain evidence="2">ISE/inbred ISE</strain>
    </source>
</reference>
<reference evidence="4" key="3">
    <citation type="submission" date="2020-12" db="UniProtKB">
        <authorList>
            <consortium name="WormBaseParasite"/>
        </authorList>
    </citation>
    <scope>IDENTIFICATION</scope>
    <source>
        <strain evidence="4">MHco3</strain>
    </source>
</reference>
<feature type="signal peptide" evidence="1">
    <location>
        <begin position="1"/>
        <end position="16"/>
    </location>
</feature>
<dbReference type="Proteomes" id="UP000025227">
    <property type="component" value="Unplaced"/>
</dbReference>
<dbReference type="OrthoDB" id="5773467at2759"/>
<organism evidence="2">
    <name type="scientific">Haemonchus contortus</name>
    <name type="common">Barber pole worm</name>
    <dbReference type="NCBI Taxonomy" id="6289"/>
    <lineage>
        <taxon>Eukaryota</taxon>
        <taxon>Metazoa</taxon>
        <taxon>Ecdysozoa</taxon>
        <taxon>Nematoda</taxon>
        <taxon>Chromadorea</taxon>
        <taxon>Rhabditida</taxon>
        <taxon>Rhabditina</taxon>
        <taxon>Rhabditomorpha</taxon>
        <taxon>Strongyloidea</taxon>
        <taxon>Trichostrongylidae</taxon>
        <taxon>Haemonchus</taxon>
    </lineage>
</organism>
<evidence type="ECO:0000313" key="4">
    <source>
        <dbReference type="WBParaSite" id="HCON_00166760-00001"/>
    </source>
</evidence>
<protein>
    <submittedName>
        <fullName evidence="2 4">Uncharacterized protein</fullName>
    </submittedName>
</protein>
<name>W6NA43_HAECO</name>
<dbReference type="EMBL" id="CAVP010053475">
    <property type="protein sequence ID" value="CDL93931.1"/>
    <property type="molecule type" value="Genomic_DNA"/>
</dbReference>
<sequence>MNAITFLALLFTSGYAVIPVLEPRAVPPALEVRGFFNCTYNEDAVTIEIRDQYRELLGVGNDNNVDSKNVSLGDHFGFIVWLPWSYIQPYIVIRHRCNPCNKDTVVEYCLNSSPPELLPRLCDFGVINLDNLESSRCSKWL</sequence>
<keyword evidence="1" id="KW-0732">Signal</keyword>
<evidence type="ECO:0000313" key="2">
    <source>
        <dbReference type="EMBL" id="CDL93931.1"/>
    </source>
</evidence>
<evidence type="ECO:0000256" key="1">
    <source>
        <dbReference type="SAM" id="SignalP"/>
    </source>
</evidence>
<keyword evidence="3" id="KW-1185">Reference proteome</keyword>
<proteinExistence type="predicted"/>
<reference evidence="2" key="2">
    <citation type="submission" date="2013-05" db="EMBL/GenBank/DDBJ databases">
        <title>The genome and transcriptome of Haemonchus contortus: a key model parasite for drug and vaccine discovery.</title>
        <authorList>
            <person name="Laing R."/>
            <person name="Kikuchi T."/>
            <person name="Martinelli A."/>
            <person name="Tsai I.J."/>
            <person name="Beech R.N."/>
            <person name="Redman E."/>
            <person name="Holroyd N."/>
            <person name="Bartley D.J."/>
            <person name="Beasley H."/>
            <person name="Britton C."/>
            <person name="Curran D."/>
            <person name="Devaney E."/>
            <person name="Gilabert A."/>
            <person name="Jackson F."/>
            <person name="Hunt M."/>
            <person name="Johnston S."/>
            <person name="Kryukov I."/>
            <person name="Li K."/>
            <person name="Morrison A.A."/>
            <person name="Reid A.J."/>
            <person name="Sargison N."/>
            <person name="Saunders G."/>
            <person name="Wasmuth J.D."/>
            <person name="Wolstenholme A."/>
            <person name="Berriman M."/>
            <person name="Gilleard J.S."/>
            <person name="Cotton J.A."/>
        </authorList>
    </citation>
    <scope>NUCLEOTIDE SEQUENCE [LARGE SCALE GENOMIC DNA]</scope>
    <source>
        <strain evidence="2">ISE/inbred ISE</strain>
    </source>
</reference>
<dbReference type="WBParaSite" id="HCON_00166760-00001">
    <property type="protein sequence ID" value="HCON_00166760-00001"/>
    <property type="gene ID" value="HCON_00166760"/>
</dbReference>
<gene>
    <name evidence="2" type="ORF">HCOI_00396200</name>
</gene>
<dbReference type="Gene3D" id="2.60.40.3330">
    <property type="match status" value="1"/>
</dbReference>
<feature type="chain" id="PRO_5044739868" evidence="1">
    <location>
        <begin position="17"/>
        <end position="141"/>
    </location>
</feature>
<evidence type="ECO:0000313" key="3">
    <source>
        <dbReference type="Proteomes" id="UP000025227"/>
    </source>
</evidence>
<dbReference type="AlphaFoldDB" id="W6NA43"/>
<dbReference type="InterPro" id="IPR038479">
    <property type="entry name" value="Transthyretin-like_sf"/>
</dbReference>
<accession>W6NA43</accession>